<proteinExistence type="predicted"/>
<sequence>MLFQRNVLQCLVDARQQLAVNAAHQQVQVGGERAFEGLQLQRAAEVSPDHRLQCRFQANCDIGSAGFNGHQCCPLGVRPAIDDGQCASFQLCNIVREAPSVPAGQDGPAAAEGSGGNKVGAGLVQWPDRADDQDQVGIAPASRD</sequence>
<name>A0A9P6XWU2_9FUNG</name>
<accession>A0A9P6XWU2</accession>
<gene>
    <name evidence="2" type="ORF">G6F50_015794</name>
</gene>
<comment type="caution">
    <text evidence="2">The sequence shown here is derived from an EMBL/GenBank/DDBJ whole genome shotgun (WGS) entry which is preliminary data.</text>
</comment>
<evidence type="ECO:0000256" key="1">
    <source>
        <dbReference type="SAM" id="MobiDB-lite"/>
    </source>
</evidence>
<dbReference type="EMBL" id="JAANIU010009138">
    <property type="protein sequence ID" value="KAG1533661.1"/>
    <property type="molecule type" value="Genomic_DNA"/>
</dbReference>
<keyword evidence="3" id="KW-1185">Reference proteome</keyword>
<organism evidence="2 3">
    <name type="scientific">Rhizopus delemar</name>
    <dbReference type="NCBI Taxonomy" id="936053"/>
    <lineage>
        <taxon>Eukaryota</taxon>
        <taxon>Fungi</taxon>
        <taxon>Fungi incertae sedis</taxon>
        <taxon>Mucoromycota</taxon>
        <taxon>Mucoromycotina</taxon>
        <taxon>Mucoromycetes</taxon>
        <taxon>Mucorales</taxon>
        <taxon>Mucorineae</taxon>
        <taxon>Rhizopodaceae</taxon>
        <taxon>Rhizopus</taxon>
    </lineage>
</organism>
<feature type="region of interest" description="Disordered" evidence="1">
    <location>
        <begin position="102"/>
        <end position="144"/>
    </location>
</feature>
<evidence type="ECO:0000313" key="3">
    <source>
        <dbReference type="Proteomes" id="UP000740926"/>
    </source>
</evidence>
<reference evidence="2 3" key="1">
    <citation type="journal article" date="2020" name="Microb. Genom.">
        <title>Genetic diversity of clinical and environmental Mucorales isolates obtained from an investigation of mucormycosis cases among solid organ transplant recipients.</title>
        <authorList>
            <person name="Nguyen M.H."/>
            <person name="Kaul D."/>
            <person name="Muto C."/>
            <person name="Cheng S.J."/>
            <person name="Richter R.A."/>
            <person name="Bruno V.M."/>
            <person name="Liu G."/>
            <person name="Beyhan S."/>
            <person name="Sundermann A.J."/>
            <person name="Mounaud S."/>
            <person name="Pasculle A.W."/>
            <person name="Nierman W.C."/>
            <person name="Driscoll E."/>
            <person name="Cumbie R."/>
            <person name="Clancy C.J."/>
            <person name="Dupont C.L."/>
        </authorList>
    </citation>
    <scope>NUCLEOTIDE SEQUENCE [LARGE SCALE GENOMIC DNA]</scope>
    <source>
        <strain evidence="2 3">GL24</strain>
    </source>
</reference>
<protein>
    <submittedName>
        <fullName evidence="2">Uncharacterized protein</fullName>
    </submittedName>
</protein>
<evidence type="ECO:0000313" key="2">
    <source>
        <dbReference type="EMBL" id="KAG1533661.1"/>
    </source>
</evidence>
<dbReference type="Proteomes" id="UP000740926">
    <property type="component" value="Unassembled WGS sequence"/>
</dbReference>
<dbReference type="AlphaFoldDB" id="A0A9P6XWU2"/>